<dbReference type="SUPFAM" id="SSF53448">
    <property type="entry name" value="Nucleotide-diphospho-sugar transferases"/>
    <property type="match status" value="1"/>
</dbReference>
<dbReference type="InterPro" id="IPR059123">
    <property type="entry name" value="StrF_dom"/>
</dbReference>
<dbReference type="AlphaFoldDB" id="A0A261RXB9"/>
<protein>
    <recommendedName>
        <fullName evidence="1">Streptomycin biosynthesis protein StrF domain-containing protein</fullName>
    </recommendedName>
</protein>
<keyword evidence="3" id="KW-1185">Reference proteome</keyword>
<dbReference type="InterPro" id="IPR029044">
    <property type="entry name" value="Nucleotide-diphossugar_trans"/>
</dbReference>
<sequence length="227" mass="25785">MKPIRIVCGTRATKQEFLSNTALGRSLRLHKMANPMEVQLFAQNTKGLSSIYNSAIDRARDQPAILVFIHDDVQILDFFFSQKLRTGLQHYDVLGVAGNIRRLPRQPAWAFVDDRFTWDDGRYLSGTVGHIKNGELGLAKFGEAPAACRLLDGLILAADSERLLDAEIRFDERFAFHFYDMAFCRDAEEKGLTMGTWPLSLTHESDGAYGTDAWHDGYWRYLQKYGS</sequence>
<comment type="caution">
    <text evidence="2">The sequence shown here is derived from an EMBL/GenBank/DDBJ whole genome shotgun (WGS) entry which is preliminary data.</text>
</comment>
<proteinExistence type="predicted"/>
<evidence type="ECO:0000313" key="2">
    <source>
        <dbReference type="EMBL" id="OZI29739.1"/>
    </source>
</evidence>
<gene>
    <name evidence="2" type="ORF">CAL29_16550</name>
</gene>
<dbReference type="Gene3D" id="3.90.550.10">
    <property type="entry name" value="Spore Coat Polysaccharide Biosynthesis Protein SpsA, Chain A"/>
    <property type="match status" value="1"/>
</dbReference>
<dbReference type="EMBL" id="NEVM01000005">
    <property type="protein sequence ID" value="OZI29739.1"/>
    <property type="molecule type" value="Genomic_DNA"/>
</dbReference>
<evidence type="ECO:0000313" key="3">
    <source>
        <dbReference type="Proteomes" id="UP000216020"/>
    </source>
</evidence>
<accession>A0A261RXB9</accession>
<reference evidence="3" key="1">
    <citation type="submission" date="2017-05" db="EMBL/GenBank/DDBJ databases">
        <title>Complete and WGS of Bordetella genogroups.</title>
        <authorList>
            <person name="Spilker T."/>
            <person name="Lipuma J."/>
        </authorList>
    </citation>
    <scope>NUCLEOTIDE SEQUENCE [LARGE SCALE GENOMIC DNA]</scope>
    <source>
        <strain evidence="3">AU16122</strain>
    </source>
</reference>
<feature type="domain" description="Streptomycin biosynthesis protein StrF" evidence="1">
    <location>
        <begin position="35"/>
        <end position="194"/>
    </location>
</feature>
<evidence type="ECO:0000259" key="1">
    <source>
        <dbReference type="Pfam" id="PF13712"/>
    </source>
</evidence>
<dbReference type="Proteomes" id="UP000216020">
    <property type="component" value="Unassembled WGS sequence"/>
</dbReference>
<organism evidence="2 3">
    <name type="scientific">Bordetella genomosp. 10</name>
    <dbReference type="NCBI Taxonomy" id="1416804"/>
    <lineage>
        <taxon>Bacteria</taxon>
        <taxon>Pseudomonadati</taxon>
        <taxon>Pseudomonadota</taxon>
        <taxon>Betaproteobacteria</taxon>
        <taxon>Burkholderiales</taxon>
        <taxon>Alcaligenaceae</taxon>
        <taxon>Bordetella</taxon>
    </lineage>
</organism>
<dbReference type="Pfam" id="PF13712">
    <property type="entry name" value="Glyco_tranf_2_5"/>
    <property type="match status" value="1"/>
</dbReference>
<dbReference type="OrthoDB" id="8769632at2"/>
<name>A0A261RXB9_9BORD</name>